<dbReference type="InterPro" id="IPR003136">
    <property type="entry name" value="Cytidylate_kin"/>
</dbReference>
<evidence type="ECO:0000256" key="3">
    <source>
        <dbReference type="ARBA" id="ARBA00022741"/>
    </source>
</evidence>
<dbReference type="SUPFAM" id="SSF52540">
    <property type="entry name" value="P-loop containing nucleoside triphosphate hydrolases"/>
    <property type="match status" value="1"/>
</dbReference>
<proteinExistence type="inferred from homology"/>
<dbReference type="HAMAP" id="MF_00238">
    <property type="entry name" value="Cytidyl_kinase_type1"/>
    <property type="match status" value="1"/>
</dbReference>
<keyword evidence="8" id="KW-0963">Cytoplasm</keyword>
<keyword evidence="4 8" id="KW-0418">Kinase</keyword>
<dbReference type="GO" id="GO:0036431">
    <property type="term" value="F:dCMP kinase activity"/>
    <property type="evidence" value="ECO:0007669"/>
    <property type="project" value="InterPro"/>
</dbReference>
<dbReference type="EC" id="2.7.4.25" evidence="8"/>
<organism evidence="10 11">
    <name type="scientific">Candidatus Erwinia haradaeae</name>
    <dbReference type="NCBI Taxonomy" id="1922217"/>
    <lineage>
        <taxon>Bacteria</taxon>
        <taxon>Pseudomonadati</taxon>
        <taxon>Pseudomonadota</taxon>
        <taxon>Gammaproteobacteria</taxon>
        <taxon>Enterobacterales</taxon>
        <taxon>Erwiniaceae</taxon>
        <taxon>Erwinia</taxon>
    </lineage>
</organism>
<dbReference type="GO" id="GO:0006220">
    <property type="term" value="P:pyrimidine nucleotide metabolic process"/>
    <property type="evidence" value="ECO:0007669"/>
    <property type="project" value="UniProtKB-UniRule"/>
</dbReference>
<evidence type="ECO:0000256" key="5">
    <source>
        <dbReference type="ARBA" id="ARBA00022840"/>
    </source>
</evidence>
<evidence type="ECO:0000313" key="11">
    <source>
        <dbReference type="Proteomes" id="UP000294338"/>
    </source>
</evidence>
<accession>A0A451D4Z3</accession>
<sequence length="225" mass="25416">MMICAPVITIDGPSGSGKGTLCQAMSQELKWNILDSGAIYRILALLVLHHQVDINSEKAIMPLAGNLDVQFLFQNGDLKVMLKRVDISIKIRSQIVSDLASRLAVLPRVREILLNFQRSFRKLPGLIADGRDMGTVVFPDTSLKIFLDANLEARTYRRMLQLQKNGVSVNFNELLFQMEKRDERDCNRSVAPLILRDDVLIINSTHIPKQKVTEIALDYVRTKLT</sequence>
<evidence type="ECO:0000256" key="6">
    <source>
        <dbReference type="ARBA" id="ARBA00047615"/>
    </source>
</evidence>
<dbReference type="Pfam" id="PF02224">
    <property type="entry name" value="Cytidylate_kin"/>
    <property type="match status" value="1"/>
</dbReference>
<dbReference type="GO" id="GO:0005737">
    <property type="term" value="C:cytoplasm"/>
    <property type="evidence" value="ECO:0007669"/>
    <property type="project" value="UniProtKB-SubCell"/>
</dbReference>
<keyword evidence="3 8" id="KW-0547">Nucleotide-binding</keyword>
<evidence type="ECO:0000256" key="2">
    <source>
        <dbReference type="ARBA" id="ARBA00022679"/>
    </source>
</evidence>
<dbReference type="InterPro" id="IPR027417">
    <property type="entry name" value="P-loop_NTPase"/>
</dbReference>
<dbReference type="GO" id="GO:0036430">
    <property type="term" value="F:CMP kinase activity"/>
    <property type="evidence" value="ECO:0007669"/>
    <property type="project" value="RHEA"/>
</dbReference>
<dbReference type="RefSeq" id="WP_197095371.1">
    <property type="nucleotide sequence ID" value="NZ_LR217705.1"/>
</dbReference>
<evidence type="ECO:0000256" key="4">
    <source>
        <dbReference type="ARBA" id="ARBA00022777"/>
    </source>
</evidence>
<evidence type="ECO:0000313" key="10">
    <source>
        <dbReference type="EMBL" id="VFP80769.1"/>
    </source>
</evidence>
<dbReference type="Gene3D" id="3.40.50.300">
    <property type="entry name" value="P-loop containing nucleotide triphosphate hydrolases"/>
    <property type="match status" value="1"/>
</dbReference>
<dbReference type="AlphaFoldDB" id="A0A451D4Z3"/>
<protein>
    <recommendedName>
        <fullName evidence="8">Cytidylate kinase</fullName>
        <shortName evidence="8">CK</shortName>
        <ecNumber evidence="8">2.7.4.25</ecNumber>
    </recommendedName>
    <alternativeName>
        <fullName evidence="8">Cytidine monophosphate kinase</fullName>
        <shortName evidence="8">CMP kinase</shortName>
    </alternativeName>
</protein>
<comment type="catalytic activity">
    <reaction evidence="6 8">
        <text>dCMP + ATP = dCDP + ADP</text>
        <dbReference type="Rhea" id="RHEA:25094"/>
        <dbReference type="ChEBI" id="CHEBI:30616"/>
        <dbReference type="ChEBI" id="CHEBI:57566"/>
        <dbReference type="ChEBI" id="CHEBI:58593"/>
        <dbReference type="ChEBI" id="CHEBI:456216"/>
        <dbReference type="EC" id="2.7.4.25"/>
    </reaction>
</comment>
<evidence type="ECO:0000256" key="1">
    <source>
        <dbReference type="ARBA" id="ARBA00009427"/>
    </source>
</evidence>
<keyword evidence="5 8" id="KW-0067">ATP-binding</keyword>
<comment type="similarity">
    <text evidence="1 8">Belongs to the cytidylate kinase family. Type 1 subfamily.</text>
</comment>
<comment type="subcellular location">
    <subcellularLocation>
        <location evidence="8">Cytoplasm</location>
    </subcellularLocation>
</comment>
<keyword evidence="2 8" id="KW-0808">Transferase</keyword>
<dbReference type="CDD" id="cd02020">
    <property type="entry name" value="CMPK"/>
    <property type="match status" value="1"/>
</dbReference>
<dbReference type="NCBIfam" id="TIGR00017">
    <property type="entry name" value="cmk"/>
    <property type="match status" value="1"/>
</dbReference>
<evidence type="ECO:0000256" key="8">
    <source>
        <dbReference type="HAMAP-Rule" id="MF_00238"/>
    </source>
</evidence>
<dbReference type="GO" id="GO:0005524">
    <property type="term" value="F:ATP binding"/>
    <property type="evidence" value="ECO:0007669"/>
    <property type="project" value="UniProtKB-UniRule"/>
</dbReference>
<name>A0A451D4Z3_9GAMM</name>
<feature type="domain" description="Cytidylate kinase" evidence="9">
    <location>
        <begin position="8"/>
        <end position="221"/>
    </location>
</feature>
<comment type="catalytic activity">
    <reaction evidence="7 8">
        <text>CMP + ATP = CDP + ADP</text>
        <dbReference type="Rhea" id="RHEA:11600"/>
        <dbReference type="ChEBI" id="CHEBI:30616"/>
        <dbReference type="ChEBI" id="CHEBI:58069"/>
        <dbReference type="ChEBI" id="CHEBI:60377"/>
        <dbReference type="ChEBI" id="CHEBI:456216"/>
        <dbReference type="EC" id="2.7.4.25"/>
    </reaction>
</comment>
<evidence type="ECO:0000256" key="7">
    <source>
        <dbReference type="ARBA" id="ARBA00048478"/>
    </source>
</evidence>
<dbReference type="EMBL" id="LR217705">
    <property type="protein sequence ID" value="VFP80769.1"/>
    <property type="molecule type" value="Genomic_DNA"/>
</dbReference>
<feature type="binding site" evidence="8">
    <location>
        <begin position="12"/>
        <end position="20"/>
    </location>
    <ligand>
        <name>ATP</name>
        <dbReference type="ChEBI" id="CHEBI:30616"/>
    </ligand>
</feature>
<gene>
    <name evidence="8 10" type="primary">cmk</name>
    <name evidence="10" type="ORF">ERCISPPS3390_659</name>
</gene>
<reference evidence="10 11" key="1">
    <citation type="submission" date="2019-02" db="EMBL/GenBank/DDBJ databases">
        <authorList>
            <person name="Manzano-Marin A."/>
            <person name="Manzano-Marin A."/>
        </authorList>
    </citation>
    <scope>NUCLEOTIDE SEQUENCE [LARGE SCALE GENOMIC DNA]</scope>
    <source>
        <strain evidence="10 11">ErCisplendens/pseudotsugae</strain>
    </source>
</reference>
<dbReference type="InterPro" id="IPR011994">
    <property type="entry name" value="Cytidylate_kinase_dom"/>
</dbReference>
<dbReference type="Proteomes" id="UP000294338">
    <property type="component" value="Chromosome 1"/>
</dbReference>
<evidence type="ECO:0000259" key="9">
    <source>
        <dbReference type="Pfam" id="PF02224"/>
    </source>
</evidence>